<dbReference type="EMBL" id="BSRZ01000008">
    <property type="protein sequence ID" value="GLW65284.1"/>
    <property type="molecule type" value="Genomic_DNA"/>
</dbReference>
<organism evidence="2 3">
    <name type="scientific">Actinomadura rubrobrunea</name>
    <dbReference type="NCBI Taxonomy" id="115335"/>
    <lineage>
        <taxon>Bacteria</taxon>
        <taxon>Bacillati</taxon>
        <taxon>Actinomycetota</taxon>
        <taxon>Actinomycetes</taxon>
        <taxon>Streptosporangiales</taxon>
        <taxon>Thermomonosporaceae</taxon>
        <taxon>Actinomadura</taxon>
    </lineage>
</organism>
<comment type="caution">
    <text evidence="2">The sequence shown here is derived from an EMBL/GenBank/DDBJ whole genome shotgun (WGS) entry which is preliminary data.</text>
</comment>
<dbReference type="GO" id="GO:0003700">
    <property type="term" value="F:DNA-binding transcription factor activity"/>
    <property type="evidence" value="ECO:0007669"/>
    <property type="project" value="InterPro"/>
</dbReference>
<dbReference type="PRINTS" id="PR00598">
    <property type="entry name" value="HTHMARR"/>
</dbReference>
<dbReference type="PROSITE" id="PS50995">
    <property type="entry name" value="HTH_MARR_2"/>
    <property type="match status" value="1"/>
</dbReference>
<dbReference type="InterPro" id="IPR036390">
    <property type="entry name" value="WH_DNA-bd_sf"/>
</dbReference>
<dbReference type="Proteomes" id="UP001165124">
    <property type="component" value="Unassembled WGS sequence"/>
</dbReference>
<feature type="domain" description="HTH marR-type" evidence="1">
    <location>
        <begin position="27"/>
        <end position="159"/>
    </location>
</feature>
<evidence type="ECO:0000313" key="3">
    <source>
        <dbReference type="Proteomes" id="UP001165124"/>
    </source>
</evidence>
<dbReference type="SMART" id="SM00347">
    <property type="entry name" value="HTH_MARR"/>
    <property type="match status" value="1"/>
</dbReference>
<dbReference type="Pfam" id="PF12802">
    <property type="entry name" value="MarR_2"/>
    <property type="match status" value="1"/>
</dbReference>
<gene>
    <name evidence="2" type="ORF">Arub01_35280</name>
</gene>
<dbReference type="Gene3D" id="1.10.10.10">
    <property type="entry name" value="Winged helix-like DNA-binding domain superfamily/Winged helix DNA-binding domain"/>
    <property type="match status" value="1"/>
</dbReference>
<dbReference type="SUPFAM" id="SSF46785">
    <property type="entry name" value="Winged helix' DNA-binding domain"/>
    <property type="match status" value="1"/>
</dbReference>
<dbReference type="InterPro" id="IPR036388">
    <property type="entry name" value="WH-like_DNA-bd_sf"/>
</dbReference>
<dbReference type="GO" id="GO:0006950">
    <property type="term" value="P:response to stress"/>
    <property type="evidence" value="ECO:0007669"/>
    <property type="project" value="TreeGrafter"/>
</dbReference>
<evidence type="ECO:0000313" key="2">
    <source>
        <dbReference type="EMBL" id="GLW65284.1"/>
    </source>
</evidence>
<dbReference type="InterPro" id="IPR000835">
    <property type="entry name" value="HTH_MarR-typ"/>
</dbReference>
<sequence>MGATNDFAVRLTRMSATPADATPARLQDAPSWLINQVSLHAQRLVAAHMAAAGARGYHYRLLAALEEFGPASQADLGRRTGIDRSDVVAMLNELSDQGLVRRSPDPSDRRRNVITITPAGTRRLHRLDRVLAQIQDELLAPLSPDERGELVRLLSRVLAHHSRR</sequence>
<dbReference type="AlphaFoldDB" id="A0A9W6UVP3"/>
<dbReference type="InterPro" id="IPR039422">
    <property type="entry name" value="MarR/SlyA-like"/>
</dbReference>
<keyword evidence="3" id="KW-1185">Reference proteome</keyword>
<name>A0A9W6UVP3_9ACTN</name>
<protein>
    <recommendedName>
        <fullName evidence="1">HTH marR-type domain-containing protein</fullName>
    </recommendedName>
</protein>
<accession>A0A9W6UVP3</accession>
<evidence type="ECO:0000259" key="1">
    <source>
        <dbReference type="PROSITE" id="PS50995"/>
    </source>
</evidence>
<reference evidence="2" key="1">
    <citation type="submission" date="2023-02" db="EMBL/GenBank/DDBJ databases">
        <title>Actinomadura rubrobrunea NBRC 14622.</title>
        <authorList>
            <person name="Ichikawa N."/>
            <person name="Sato H."/>
            <person name="Tonouchi N."/>
        </authorList>
    </citation>
    <scope>NUCLEOTIDE SEQUENCE</scope>
    <source>
        <strain evidence="2">NBRC 14622</strain>
    </source>
</reference>
<dbReference type="PANTHER" id="PTHR33164:SF43">
    <property type="entry name" value="HTH-TYPE TRANSCRIPTIONAL REPRESSOR YETL"/>
    <property type="match status" value="1"/>
</dbReference>
<proteinExistence type="predicted"/>
<dbReference type="PANTHER" id="PTHR33164">
    <property type="entry name" value="TRANSCRIPTIONAL REGULATOR, MARR FAMILY"/>
    <property type="match status" value="1"/>
</dbReference>